<dbReference type="CDD" id="cd01189">
    <property type="entry name" value="INT_ICEBs1_C_like"/>
    <property type="match status" value="1"/>
</dbReference>
<dbReference type="Pfam" id="PF14659">
    <property type="entry name" value="Phage_int_SAM_3"/>
    <property type="match status" value="1"/>
</dbReference>
<comment type="caution">
    <text evidence="9">The sequence shown here is derived from an EMBL/GenBank/DDBJ whole genome shotgun (WGS) entry which is preliminary data.</text>
</comment>
<dbReference type="InterPro" id="IPR010998">
    <property type="entry name" value="Integrase_recombinase_N"/>
</dbReference>
<dbReference type="EMBL" id="ABWP01000059">
    <property type="protein sequence ID" value="EEA84927.1"/>
    <property type="molecule type" value="Genomic_DNA"/>
</dbReference>
<dbReference type="RefSeq" id="WP_006440329.1">
    <property type="nucleotide sequence ID" value="NZ_DS995356.1"/>
</dbReference>
<dbReference type="GO" id="GO:0015074">
    <property type="term" value="P:DNA integration"/>
    <property type="evidence" value="ECO:0007669"/>
    <property type="project" value="UniProtKB-KW"/>
</dbReference>
<comment type="function">
    <text evidence="1">Site-specific tyrosine recombinase, which acts by catalyzing the cutting and rejoining of the recombining DNA molecules.</text>
</comment>
<reference evidence="9 10" key="2">
    <citation type="submission" date="2008-10" db="EMBL/GenBank/DDBJ databases">
        <title>Draft genome sequence of Clostridium hiranonis (DSM 13275).</title>
        <authorList>
            <person name="Sudarsanam P."/>
            <person name="Ley R."/>
            <person name="Guruge J."/>
            <person name="Turnbaugh P.J."/>
            <person name="Mahowald M."/>
            <person name="Liep D."/>
            <person name="Gordon J."/>
        </authorList>
    </citation>
    <scope>NUCLEOTIDE SEQUENCE [LARGE SCALE GENOMIC DNA]</scope>
    <source>
        <strain evidence="9 10">DSM 13275</strain>
    </source>
</reference>
<dbReference type="InterPro" id="IPR004107">
    <property type="entry name" value="Integrase_SAM-like_N"/>
</dbReference>
<dbReference type="Pfam" id="PF00589">
    <property type="entry name" value="Phage_integrase"/>
    <property type="match status" value="1"/>
</dbReference>
<comment type="similarity">
    <text evidence="2">Belongs to the 'phage' integrase family.</text>
</comment>
<evidence type="ECO:0000256" key="5">
    <source>
        <dbReference type="ARBA" id="ARBA00023172"/>
    </source>
</evidence>
<keyword evidence="3" id="KW-0229">DNA integration</keyword>
<dbReference type="InterPro" id="IPR028259">
    <property type="entry name" value="AP2-like_int_N"/>
</dbReference>
<dbReference type="GO" id="GO:0006310">
    <property type="term" value="P:DNA recombination"/>
    <property type="evidence" value="ECO:0007669"/>
    <property type="project" value="UniProtKB-KW"/>
</dbReference>
<dbReference type="GO" id="GO:0003677">
    <property type="term" value="F:DNA binding"/>
    <property type="evidence" value="ECO:0007669"/>
    <property type="project" value="UniProtKB-UniRule"/>
</dbReference>
<evidence type="ECO:0000256" key="1">
    <source>
        <dbReference type="ARBA" id="ARBA00003283"/>
    </source>
</evidence>
<name>B6FZV4_PEPHT</name>
<protein>
    <submittedName>
        <fullName evidence="9">Site-specific recombinase, phage integrase family</fullName>
    </submittedName>
</protein>
<accession>B6FZV4</accession>
<dbReference type="Gene3D" id="1.10.443.10">
    <property type="entry name" value="Intergrase catalytic core"/>
    <property type="match status" value="1"/>
</dbReference>
<dbReference type="InterPro" id="IPR044068">
    <property type="entry name" value="CB"/>
</dbReference>
<dbReference type="InterPro" id="IPR050808">
    <property type="entry name" value="Phage_Integrase"/>
</dbReference>
<dbReference type="InterPro" id="IPR013762">
    <property type="entry name" value="Integrase-like_cat_sf"/>
</dbReference>
<evidence type="ECO:0000256" key="6">
    <source>
        <dbReference type="PROSITE-ProRule" id="PRU01248"/>
    </source>
</evidence>
<sequence length="377" mass="44203">MGSLRKKGDRWYFSVELPQENGKRKRVERRGGKTKKEAQEKMKLFEAEVLKNGYKKECKMTFDELYNIWFNEYVLNNCKESTTNNYARYYKKHIKPILGNYKVSDIKARVLSDFFNKLKEEDKCHSSANIIRVVISSCLDYAIFPLEIIENNSCKFIKFPKFKKTKDKKDIIDMKDFETILDIGSSKHNFNNMCLLLLHTGLRIGEALGLQWEDIDFDNKIIHVRHTLIAPNVRECKLSTPKTKTSIRDIYFNDTVEKVFKNIKKSQNENRLKFGVLYNCNNMVFTHEDGSFLDHHHFTNMVAKINRKTNINFSMHTFRHTHATMLLQAGANMKDVQARLGHADISTTMNIYVQDTEESKKKALDKFNDYIEKTSNI</sequence>
<evidence type="ECO:0000256" key="3">
    <source>
        <dbReference type="ARBA" id="ARBA00022908"/>
    </source>
</evidence>
<dbReference type="InterPro" id="IPR002104">
    <property type="entry name" value="Integrase_catalytic"/>
</dbReference>
<evidence type="ECO:0000313" key="9">
    <source>
        <dbReference type="EMBL" id="EEA84927.1"/>
    </source>
</evidence>
<evidence type="ECO:0000259" key="7">
    <source>
        <dbReference type="PROSITE" id="PS51898"/>
    </source>
</evidence>
<evidence type="ECO:0000256" key="2">
    <source>
        <dbReference type="ARBA" id="ARBA00008857"/>
    </source>
</evidence>
<dbReference type="PROSITE" id="PS51898">
    <property type="entry name" value="TYR_RECOMBINASE"/>
    <property type="match status" value="1"/>
</dbReference>
<gene>
    <name evidence="9" type="ORF">CLOHIR_01408</name>
</gene>
<reference evidence="9 10" key="1">
    <citation type="submission" date="2008-09" db="EMBL/GenBank/DDBJ databases">
        <authorList>
            <person name="Fulton L."/>
            <person name="Clifton S."/>
            <person name="Fulton B."/>
            <person name="Xu J."/>
            <person name="Minx P."/>
            <person name="Pepin K.H."/>
            <person name="Johnson M."/>
            <person name="Thiruvilangam P."/>
            <person name="Bhonagiri V."/>
            <person name="Nash W.E."/>
            <person name="Mardis E.R."/>
            <person name="Wilson R.K."/>
        </authorList>
    </citation>
    <scope>NUCLEOTIDE SEQUENCE [LARGE SCALE GENOMIC DNA]</scope>
    <source>
        <strain evidence="9 10">DSM 13275</strain>
    </source>
</reference>
<evidence type="ECO:0000256" key="4">
    <source>
        <dbReference type="ARBA" id="ARBA00023125"/>
    </source>
</evidence>
<evidence type="ECO:0000259" key="8">
    <source>
        <dbReference type="PROSITE" id="PS51900"/>
    </source>
</evidence>
<dbReference type="PANTHER" id="PTHR30629">
    <property type="entry name" value="PROPHAGE INTEGRASE"/>
    <property type="match status" value="1"/>
</dbReference>
<dbReference type="PANTHER" id="PTHR30629:SF2">
    <property type="entry name" value="PROPHAGE INTEGRASE INTS-RELATED"/>
    <property type="match status" value="1"/>
</dbReference>
<dbReference type="eggNOG" id="COG0582">
    <property type="taxonomic scope" value="Bacteria"/>
</dbReference>
<organism evidence="9 10">
    <name type="scientific">Peptacetobacter hiranonis (strain DSM 13275 / JCM 10541 / KCTC 15199 / TO-931)</name>
    <name type="common">Clostridium hiranonis</name>
    <dbReference type="NCBI Taxonomy" id="500633"/>
    <lineage>
        <taxon>Bacteria</taxon>
        <taxon>Bacillati</taxon>
        <taxon>Bacillota</taxon>
        <taxon>Clostridia</taxon>
        <taxon>Peptostreptococcales</taxon>
        <taxon>Peptostreptococcaceae</taxon>
        <taxon>Peptacetobacter</taxon>
    </lineage>
</organism>
<dbReference type="STRING" id="500633.CLOHIR_01408"/>
<dbReference type="Proteomes" id="UP000003178">
    <property type="component" value="Unassembled WGS sequence"/>
</dbReference>
<dbReference type="Pfam" id="PF14657">
    <property type="entry name" value="Arm-DNA-bind_4"/>
    <property type="match status" value="1"/>
</dbReference>
<dbReference type="PROSITE" id="PS51900">
    <property type="entry name" value="CB"/>
    <property type="match status" value="1"/>
</dbReference>
<dbReference type="AlphaFoldDB" id="B6FZV4"/>
<dbReference type="Gene3D" id="1.10.150.130">
    <property type="match status" value="1"/>
</dbReference>
<dbReference type="InterPro" id="IPR011010">
    <property type="entry name" value="DNA_brk_join_enz"/>
</dbReference>
<keyword evidence="5" id="KW-0233">DNA recombination</keyword>
<evidence type="ECO:0000313" key="10">
    <source>
        <dbReference type="Proteomes" id="UP000003178"/>
    </source>
</evidence>
<dbReference type="HOGENOM" id="CLU_027562_17_6_9"/>
<feature type="domain" description="Tyr recombinase" evidence="7">
    <location>
        <begin position="167"/>
        <end position="365"/>
    </location>
</feature>
<proteinExistence type="inferred from homology"/>
<keyword evidence="10" id="KW-1185">Reference proteome</keyword>
<dbReference type="OrthoDB" id="9785687at2"/>
<feature type="domain" description="Core-binding (CB)" evidence="8">
    <location>
        <begin position="60"/>
        <end position="143"/>
    </location>
</feature>
<keyword evidence="4 6" id="KW-0238">DNA-binding</keyword>
<dbReference type="SUPFAM" id="SSF56349">
    <property type="entry name" value="DNA breaking-rejoining enzymes"/>
    <property type="match status" value="1"/>
</dbReference>